<evidence type="ECO:0000313" key="2">
    <source>
        <dbReference type="Proteomes" id="UP000002969"/>
    </source>
</evidence>
<evidence type="ECO:0000313" key="1">
    <source>
        <dbReference type="EMBL" id="EFK36345.1"/>
    </source>
</evidence>
<protein>
    <submittedName>
        <fullName evidence="1">Uncharacterized protein</fullName>
    </submittedName>
</protein>
<dbReference type="EMBL" id="ACKQ02000006">
    <property type="protein sequence ID" value="EFK36345.1"/>
    <property type="molecule type" value="Genomic_DNA"/>
</dbReference>
<name>A0ABP2ITG2_CHRGE</name>
<reference evidence="1" key="1">
    <citation type="submission" date="2010-06" db="EMBL/GenBank/DDBJ databases">
        <authorList>
            <person name="Muzny D."/>
            <person name="Qin X."/>
            <person name="Buhay C."/>
            <person name="Dugan-Rocha S."/>
            <person name="Ding Y."/>
            <person name="Chen G."/>
            <person name="Hawes A."/>
            <person name="Holder M."/>
            <person name="Jhangiani S."/>
            <person name="Johnson A."/>
            <person name="Khan Z."/>
            <person name="Li Z."/>
            <person name="Liu W."/>
            <person name="Liu X."/>
            <person name="Perez L."/>
            <person name="Shen H."/>
            <person name="Wang Q."/>
            <person name="Watt J."/>
            <person name="Xi L."/>
            <person name="Xin Y."/>
            <person name="Zhou J."/>
            <person name="Deng J."/>
            <person name="Jiang H."/>
            <person name="Liu Y."/>
            <person name="Qu J."/>
            <person name="Song X.-Z."/>
            <person name="Zhang L."/>
            <person name="Villasana D."/>
            <person name="Johnson A."/>
            <person name="Liu J."/>
            <person name="Liyanage D."/>
            <person name="Lorensuhewa L."/>
            <person name="Robinson T."/>
            <person name="Song A."/>
            <person name="Song B.-B."/>
            <person name="Dinh H."/>
            <person name="Thornton R."/>
            <person name="Coyle M."/>
            <person name="Francisco L."/>
            <person name="Jackson L."/>
            <person name="Javaid M."/>
            <person name="Korchina V."/>
            <person name="Kovar C."/>
            <person name="Mata R."/>
            <person name="Mathew T."/>
            <person name="Ngo R."/>
            <person name="Nguyen L."/>
            <person name="Nguyen N."/>
            <person name="Okwuonu G."/>
            <person name="Ongeri F."/>
            <person name="Pham C."/>
            <person name="Simmons D."/>
            <person name="Wilczek-Boney K."/>
            <person name="Hale W."/>
            <person name="Jakkamsetti A."/>
            <person name="Pham P."/>
            <person name="Ruth R."/>
            <person name="San Lucas F."/>
            <person name="Warren J."/>
            <person name="Zhang J."/>
            <person name="Zhao Z."/>
            <person name="Zhou C."/>
            <person name="Zhu D."/>
            <person name="Lee S."/>
            <person name="Bess C."/>
            <person name="Blankenburg K."/>
            <person name="Forbes L."/>
            <person name="Fu Q."/>
            <person name="Gubbala S."/>
            <person name="Hirani K."/>
            <person name="Jayaseelan J.C."/>
            <person name="Lara F."/>
            <person name="Munidasa M."/>
            <person name="Palculict T."/>
            <person name="Patil S."/>
            <person name="Pu L.-L."/>
            <person name="Saada N."/>
            <person name="Tang L."/>
            <person name="Weissenberger G."/>
            <person name="Zhu Y."/>
            <person name="Hemphill L."/>
            <person name="Shang Y."/>
            <person name="Youmans B."/>
            <person name="Ayvaz T."/>
            <person name="Ross M."/>
            <person name="Santibanez J."/>
            <person name="Aqrawi P."/>
            <person name="Gross S."/>
            <person name="Joshi V."/>
            <person name="Fowler G."/>
            <person name="Nazareth L."/>
            <person name="Reid J."/>
            <person name="Worley K."/>
            <person name="Petrosino J."/>
            <person name="Highlander S."/>
            <person name="Gibbs R."/>
        </authorList>
    </citation>
    <scope>NUCLEOTIDE SEQUENCE [LARGE SCALE GENOMIC DNA]</scope>
    <source>
        <strain evidence="1">ATCC 35910</strain>
    </source>
</reference>
<dbReference type="Proteomes" id="UP000002969">
    <property type="component" value="Unassembled WGS sequence"/>
</dbReference>
<comment type="caution">
    <text evidence="1">The sequence shown here is derived from an EMBL/GenBank/DDBJ whole genome shotgun (WGS) entry which is preliminary data.</text>
</comment>
<keyword evidence="2" id="KW-1185">Reference proteome</keyword>
<proteinExistence type="predicted"/>
<gene>
    <name evidence="1" type="ORF">HMPREF0204_11792</name>
</gene>
<sequence length="85" mass="10373">MQKLFPIRNENQTQFDRIFKEKYVKIREYLNKTGKPIVVKLKPDKSGYDAWIINEWRFNLYKISQKNINGITLFISRQEDFNENE</sequence>
<accession>A0ABP2ITG2</accession>
<organism evidence="1 2">
    <name type="scientific">Chryseobacterium gleum ATCC 35910</name>
    <dbReference type="NCBI Taxonomy" id="525257"/>
    <lineage>
        <taxon>Bacteria</taxon>
        <taxon>Pseudomonadati</taxon>
        <taxon>Bacteroidota</taxon>
        <taxon>Flavobacteriia</taxon>
        <taxon>Flavobacteriales</taxon>
        <taxon>Weeksellaceae</taxon>
        <taxon>Chryseobacterium group</taxon>
        <taxon>Chryseobacterium</taxon>
    </lineage>
</organism>